<sequence>MISGTATAVSNLVQRHDMQRQREAERQWAAPPPAPPPAPLQAAAPAAGTDRVTQLAELNAQGVVSEEELDAEKARILNS</sequence>
<dbReference type="RefSeq" id="WP_244300193.1">
    <property type="nucleotide sequence ID" value="NZ_JBHSJE010000008.1"/>
</dbReference>
<feature type="region of interest" description="Disordered" evidence="1">
    <location>
        <begin position="1"/>
        <end position="50"/>
    </location>
</feature>
<evidence type="ECO:0000313" key="3">
    <source>
        <dbReference type="Proteomes" id="UP001595908"/>
    </source>
</evidence>
<proteinExistence type="predicted"/>
<keyword evidence="3" id="KW-1185">Reference proteome</keyword>
<evidence type="ECO:0000256" key="1">
    <source>
        <dbReference type="SAM" id="MobiDB-lite"/>
    </source>
</evidence>
<reference evidence="3" key="1">
    <citation type="journal article" date="2019" name="Int. J. Syst. Evol. Microbiol.">
        <title>The Global Catalogue of Microorganisms (GCM) 10K type strain sequencing project: providing services to taxonomists for standard genome sequencing and annotation.</title>
        <authorList>
            <consortium name="The Broad Institute Genomics Platform"/>
            <consortium name="The Broad Institute Genome Sequencing Center for Infectious Disease"/>
            <person name="Wu L."/>
            <person name="Ma J."/>
        </authorList>
    </citation>
    <scope>NUCLEOTIDE SEQUENCE [LARGE SCALE GENOMIC DNA]</scope>
    <source>
        <strain evidence="3">ICMP 257</strain>
    </source>
</reference>
<protein>
    <submittedName>
        <fullName evidence="2">SHOCT domain-containing protein</fullName>
    </submittedName>
</protein>
<name>A0ABV9VEG4_STRAZ</name>
<evidence type="ECO:0000313" key="2">
    <source>
        <dbReference type="EMBL" id="MFC4981816.1"/>
    </source>
</evidence>
<dbReference type="Proteomes" id="UP001595908">
    <property type="component" value="Unassembled WGS sequence"/>
</dbReference>
<comment type="caution">
    <text evidence="2">The sequence shown here is derived from an EMBL/GenBank/DDBJ whole genome shotgun (WGS) entry which is preliminary data.</text>
</comment>
<organism evidence="2 3">
    <name type="scientific">Streptomyces atroolivaceus</name>
    <dbReference type="NCBI Taxonomy" id="66869"/>
    <lineage>
        <taxon>Bacteria</taxon>
        <taxon>Bacillati</taxon>
        <taxon>Actinomycetota</taxon>
        <taxon>Actinomycetes</taxon>
        <taxon>Kitasatosporales</taxon>
        <taxon>Streptomycetaceae</taxon>
        <taxon>Streptomyces</taxon>
    </lineage>
</organism>
<feature type="compositionally biased region" description="Polar residues" evidence="1">
    <location>
        <begin position="1"/>
        <end position="13"/>
    </location>
</feature>
<dbReference type="GeneID" id="31233823"/>
<feature type="compositionally biased region" description="Basic and acidic residues" evidence="1">
    <location>
        <begin position="14"/>
        <end position="26"/>
    </location>
</feature>
<accession>A0ABV9VEG4</accession>
<dbReference type="EMBL" id="JBHSJE010000008">
    <property type="protein sequence ID" value="MFC4981816.1"/>
    <property type="molecule type" value="Genomic_DNA"/>
</dbReference>
<gene>
    <name evidence="2" type="ORF">ACFPL4_26265</name>
</gene>
<feature type="compositionally biased region" description="Pro residues" evidence="1">
    <location>
        <begin position="30"/>
        <end position="39"/>
    </location>
</feature>